<dbReference type="SUPFAM" id="SSF74650">
    <property type="entry name" value="Galactose mutarotase-like"/>
    <property type="match status" value="1"/>
</dbReference>
<dbReference type="EMBL" id="SUYC01000004">
    <property type="protein sequence ID" value="MBE6270288.1"/>
    <property type="molecule type" value="Genomic_DNA"/>
</dbReference>
<name>A0A9D5S6Y9_XYLRU</name>
<dbReference type="GO" id="GO:0003824">
    <property type="term" value="F:catalytic activity"/>
    <property type="evidence" value="ECO:0007669"/>
    <property type="project" value="InterPro"/>
</dbReference>
<dbReference type="Pfam" id="PF16153">
    <property type="entry name" value="DUF4861"/>
    <property type="match status" value="1"/>
</dbReference>
<gene>
    <name evidence="2" type="ORF">E7101_04985</name>
</gene>
<dbReference type="Proteomes" id="UP000806522">
    <property type="component" value="Unassembled WGS sequence"/>
</dbReference>
<feature type="signal peptide" evidence="1">
    <location>
        <begin position="1"/>
        <end position="18"/>
    </location>
</feature>
<dbReference type="InterPro" id="IPR032342">
    <property type="entry name" value="DUF4861"/>
</dbReference>
<evidence type="ECO:0000256" key="1">
    <source>
        <dbReference type="SAM" id="SignalP"/>
    </source>
</evidence>
<accession>A0A9D5S6Y9</accession>
<dbReference type="InterPro" id="IPR011013">
    <property type="entry name" value="Gal_mutarotase_sf_dom"/>
</dbReference>
<keyword evidence="1" id="KW-0732">Signal</keyword>
<proteinExistence type="predicted"/>
<dbReference type="AlphaFoldDB" id="A0A9D5S6Y9"/>
<dbReference type="GO" id="GO:0005975">
    <property type="term" value="P:carbohydrate metabolic process"/>
    <property type="evidence" value="ECO:0007669"/>
    <property type="project" value="InterPro"/>
</dbReference>
<organism evidence="2 3">
    <name type="scientific">Xylanibacter ruminicola</name>
    <name type="common">Prevotella ruminicola</name>
    <dbReference type="NCBI Taxonomy" id="839"/>
    <lineage>
        <taxon>Bacteria</taxon>
        <taxon>Pseudomonadati</taxon>
        <taxon>Bacteroidota</taxon>
        <taxon>Bacteroidia</taxon>
        <taxon>Bacteroidales</taxon>
        <taxon>Prevotellaceae</taxon>
        <taxon>Xylanibacter</taxon>
    </lineage>
</organism>
<protein>
    <submittedName>
        <fullName evidence="2">DUF4861 domain-containing protein</fullName>
    </submittedName>
</protein>
<reference evidence="2" key="1">
    <citation type="submission" date="2019-04" db="EMBL/GenBank/DDBJ databases">
        <title>Evolution of Biomass-Degrading Anaerobic Consortia Revealed by Metagenomics.</title>
        <authorList>
            <person name="Peng X."/>
        </authorList>
    </citation>
    <scope>NUCLEOTIDE SEQUENCE</scope>
    <source>
        <strain evidence="2">SIG140</strain>
    </source>
</reference>
<evidence type="ECO:0000313" key="3">
    <source>
        <dbReference type="Proteomes" id="UP000806522"/>
    </source>
</evidence>
<evidence type="ECO:0000313" key="2">
    <source>
        <dbReference type="EMBL" id="MBE6270288.1"/>
    </source>
</evidence>
<feature type="chain" id="PRO_5039635078" evidence="1">
    <location>
        <begin position="19"/>
        <end position="375"/>
    </location>
</feature>
<dbReference type="GO" id="GO:0030246">
    <property type="term" value="F:carbohydrate binding"/>
    <property type="evidence" value="ECO:0007669"/>
    <property type="project" value="InterPro"/>
</dbReference>
<sequence length="375" mass="42443">MRILFVLSLLLDFIPTSAQHCVEVTNPSAVQRHEVIELDGRLLPDTPLVVRDAFGIACPWQLTHDGKLLLYASVRPLGQAVYTIQHGQSQPMQHYVTGRYYPERSDDISFENDRAGFRIYGPETQRRGEQSFGIDLWVKRSSEPVLDSLYKWDISDHVSYHLDHGSGMDAYGVGPTLGCGTPALMVADSICYPWCYESYQILDHGPLRFTVQLDFPQVVIRGMSVREHRVLSLDRGSNFCKVTVWYDGIDSPLCLTAGFAMRTADTSSVMLGDHYIHYADPTVDASRHNSQIYVGLVFPDKVDVICTRAFPEPVGINYGHGLGIVAGYTGYKYTYYIGMAWSDFDVRSWQEWHVRVEQFLNARQSPLTWQIKKAG</sequence>
<comment type="caution">
    <text evidence="2">The sequence shown here is derived from an EMBL/GenBank/DDBJ whole genome shotgun (WGS) entry which is preliminary data.</text>
</comment>